<dbReference type="STRING" id="630390.A0A180GUU7"/>
<gene>
    <name evidence="2" type="ORF">PTTG_26575</name>
</gene>
<evidence type="ECO:0000313" key="4">
    <source>
        <dbReference type="Proteomes" id="UP000005240"/>
    </source>
</evidence>
<evidence type="ECO:0000313" key="2">
    <source>
        <dbReference type="EMBL" id="OAV95753.1"/>
    </source>
</evidence>
<dbReference type="Proteomes" id="UP000005240">
    <property type="component" value="Unassembled WGS sequence"/>
</dbReference>
<evidence type="ECO:0000313" key="3">
    <source>
        <dbReference type="EnsemblFungi" id="PTTG_26575-t43_1-p1"/>
    </source>
</evidence>
<feature type="compositionally biased region" description="Polar residues" evidence="1">
    <location>
        <begin position="1066"/>
        <end position="1081"/>
    </location>
</feature>
<feature type="region of interest" description="Disordered" evidence="1">
    <location>
        <begin position="1043"/>
        <end position="1113"/>
    </location>
</feature>
<feature type="compositionally biased region" description="Basic and acidic residues" evidence="1">
    <location>
        <begin position="1226"/>
        <end position="1235"/>
    </location>
</feature>
<dbReference type="AlphaFoldDB" id="A0A180GUU7"/>
<sequence>MGLQFRKSLKQEDQANQQASTNLPDPPVPTPPPSGITKPKKWQLPLAMDQEFTTFIDHGCRLNQQGYPLYPNRSTTYVVPPSSDIANFPKVGYSQTANVHNRTNDLWKVIHYAGPPPTGRGKIQELLSQSPVCPGLGGQCTGNVYWQPCAGTKCRLDIHKSGWGLLRHQGLHDHPWPDPKKPNPLARVDLVEKIKQNPRATALQLKIRYSFIGQTTGPNSCLETITDIHESLANADQARYYRREILKEIEEINDKKGGGGDKFLHDMFQWDKKGLEVISCSFRRGREHFTFQTPWMSERLLDRSKAGNKLYLGGLISNVTYRFFESGYLLTTSMYCDDIQRWIPVQLSWIRGLSEEYYTIHFTVLFQQFLLHSILPEEREKLATSIVDFSKAQQKGFVAAYMNVFGKTDATEAMKKLKGCREHFRQSVTRVKRNRAVIRADEEGSFQSMCISLLEPANPIGPTHEEKIDELRRRFPKTKRWLDWWTMADVEAMLFPSRRAMLDDFPDGDDGLPSSTNAQESLHRVYYMFSPGKKCMMKGMIQLYAFVKALERDHAMTMRGIPIRYGSQLKKQVDVSKSIGWTKPTKRQRAATKENNAKNDGWAPDTTDLLLGESQKDAKRAKMGRPPNSTNIDRNRHTTYASYTASKVKHLSNCCWLSAALESLYAIFSPLWLAQPGGKPTDLFNLVIEHFSTRSTHEMTDSTSLGKVLTAGSKSLFDAIEALRPDSFRPGKYASCDLFIESVLDPSKNACKVLQNLFLVDEHRVFTCPRHNCEINHSRANQLLTVLRILHSMFDANGLSCTDPAKLITLWSTDGLAGSSGLHCPECCVDPTKKGTRKAKKIGSPGLSQPQKLEELLVIRTPESKPPAHLHLHVETATLLEEDDQQEFMSKMNWPFKITVFGEEYTLISRGFFAYSHYWGKVLHHVNGLMGVWRHDDQLNAGRAYMVDAIPGSISGAQEHTSWLIYSRCWTPEEAAFVDKGTAQILKDNPRSSINIPFTRMKSLLKVCYNGEVPTQSATETGITPASQTESLAAVVPAAKSDISSSAPAPKLQYAPAKRGRPRKSGTPSATPAATFISASAPSPAVKMAPAKRGRPSIAGTSSTSPAATFEEPPAKRFRPIKVVAASAPAQVTEVGILPVKAKAGRPKKATRFQTSITFKSEPVEDANSERIQARSEAYWRDHQGKPGHNPKTDTPGLTSDAQPAASIPTSAPATRKKRVQATNKATDKFPDKEPLSTASKIVSFWYEQAAKVDLNKPKKRVNARKARGA</sequence>
<dbReference type="EMBL" id="ADAS02000026">
    <property type="protein sequence ID" value="OAV95753.1"/>
    <property type="molecule type" value="Genomic_DNA"/>
</dbReference>
<organism evidence="2">
    <name type="scientific">Puccinia triticina (isolate 1-1 / race 1 (BBBD))</name>
    <name type="common">Brown leaf rust fungus</name>
    <dbReference type="NCBI Taxonomy" id="630390"/>
    <lineage>
        <taxon>Eukaryota</taxon>
        <taxon>Fungi</taxon>
        <taxon>Dikarya</taxon>
        <taxon>Basidiomycota</taxon>
        <taxon>Pucciniomycotina</taxon>
        <taxon>Pucciniomycetes</taxon>
        <taxon>Pucciniales</taxon>
        <taxon>Pucciniaceae</taxon>
        <taxon>Puccinia</taxon>
    </lineage>
</organism>
<dbReference type="EnsemblFungi" id="PTTG_26575-t43_1">
    <property type="protein sequence ID" value="PTTG_26575-t43_1-p1"/>
    <property type="gene ID" value="PTTG_26575"/>
</dbReference>
<feature type="region of interest" description="Disordered" evidence="1">
    <location>
        <begin position="580"/>
        <end position="608"/>
    </location>
</feature>
<reference evidence="2" key="1">
    <citation type="submission" date="2009-11" db="EMBL/GenBank/DDBJ databases">
        <authorList>
            <consortium name="The Broad Institute Genome Sequencing Platform"/>
            <person name="Ward D."/>
            <person name="Feldgarden M."/>
            <person name="Earl A."/>
            <person name="Young S.K."/>
            <person name="Zeng Q."/>
            <person name="Koehrsen M."/>
            <person name="Alvarado L."/>
            <person name="Berlin A."/>
            <person name="Bochicchio J."/>
            <person name="Borenstein D."/>
            <person name="Chapman S.B."/>
            <person name="Chen Z."/>
            <person name="Engels R."/>
            <person name="Freedman E."/>
            <person name="Gellesch M."/>
            <person name="Goldberg J."/>
            <person name="Griggs A."/>
            <person name="Gujja S."/>
            <person name="Heilman E."/>
            <person name="Heiman D."/>
            <person name="Hepburn T."/>
            <person name="Howarth C."/>
            <person name="Jen D."/>
            <person name="Larson L."/>
            <person name="Lewis B."/>
            <person name="Mehta T."/>
            <person name="Park D."/>
            <person name="Pearson M."/>
            <person name="Roberts A."/>
            <person name="Saif S."/>
            <person name="Shea T."/>
            <person name="Shenoy N."/>
            <person name="Sisk P."/>
            <person name="Stolte C."/>
            <person name="Sykes S."/>
            <person name="Thomson T."/>
            <person name="Walk T."/>
            <person name="White J."/>
            <person name="Yandava C."/>
            <person name="Izard J."/>
            <person name="Baranova O.V."/>
            <person name="Blanton J.M."/>
            <person name="Tanner A.C."/>
            <person name="Dewhirst F.E."/>
            <person name="Haas B."/>
            <person name="Nusbaum C."/>
            <person name="Birren B."/>
        </authorList>
    </citation>
    <scope>NUCLEOTIDE SEQUENCE [LARGE SCALE GENOMIC DNA]</scope>
    <source>
        <strain evidence="2">1-1 BBBD Race 1</strain>
    </source>
</reference>
<feature type="region of interest" description="Disordered" evidence="1">
    <location>
        <begin position="616"/>
        <end position="635"/>
    </location>
</feature>
<feature type="compositionally biased region" description="Low complexity" evidence="1">
    <location>
        <begin position="1202"/>
        <end position="1214"/>
    </location>
</feature>
<evidence type="ECO:0000256" key="1">
    <source>
        <dbReference type="SAM" id="MobiDB-lite"/>
    </source>
</evidence>
<keyword evidence="4" id="KW-1185">Reference proteome</keyword>
<reference evidence="3" key="4">
    <citation type="submission" date="2025-05" db="UniProtKB">
        <authorList>
            <consortium name="EnsemblFungi"/>
        </authorList>
    </citation>
    <scope>IDENTIFICATION</scope>
    <source>
        <strain evidence="3">isolate 1-1 / race 1 (BBBD)</strain>
    </source>
</reference>
<protein>
    <recommendedName>
        <fullName evidence="5">GCM domain-containing protein</fullName>
    </recommendedName>
</protein>
<accession>A0A180GUU7</accession>
<dbReference type="VEuPathDB" id="FungiDB:PTTG_26575"/>
<evidence type="ECO:0008006" key="5">
    <source>
        <dbReference type="Google" id="ProtNLM"/>
    </source>
</evidence>
<dbReference type="OrthoDB" id="2506334at2759"/>
<feature type="region of interest" description="Disordered" evidence="1">
    <location>
        <begin position="1"/>
        <end position="39"/>
    </location>
</feature>
<name>A0A180GUU7_PUCT1</name>
<reference evidence="3 4" key="3">
    <citation type="journal article" date="2017" name="G3 (Bethesda)">
        <title>Comparative analysis highlights variable genome content of wheat rusts and divergence of the mating loci.</title>
        <authorList>
            <person name="Cuomo C.A."/>
            <person name="Bakkeren G."/>
            <person name="Khalil H.B."/>
            <person name="Panwar V."/>
            <person name="Joly D."/>
            <person name="Linning R."/>
            <person name="Sakthikumar S."/>
            <person name="Song X."/>
            <person name="Adiconis X."/>
            <person name="Fan L."/>
            <person name="Goldberg J.M."/>
            <person name="Levin J.Z."/>
            <person name="Young S."/>
            <person name="Zeng Q."/>
            <person name="Anikster Y."/>
            <person name="Bruce M."/>
            <person name="Wang M."/>
            <person name="Yin C."/>
            <person name="McCallum B."/>
            <person name="Szabo L.J."/>
            <person name="Hulbert S."/>
            <person name="Chen X."/>
            <person name="Fellers J.P."/>
        </authorList>
    </citation>
    <scope>NUCLEOTIDE SEQUENCE</scope>
    <source>
        <strain evidence="3">isolate 1-1 / race 1 (BBBD)</strain>
        <strain evidence="4">Isolate 1-1 / race 1 (BBBD)</strain>
    </source>
</reference>
<reference evidence="2" key="2">
    <citation type="submission" date="2016-05" db="EMBL/GenBank/DDBJ databases">
        <title>Comparative analysis highlights variable genome content of wheat rusts and divergence of the mating loci.</title>
        <authorList>
            <person name="Cuomo C.A."/>
            <person name="Bakkeren G."/>
            <person name="Szabo L."/>
            <person name="Khalil H."/>
            <person name="Joly D."/>
            <person name="Goldberg J."/>
            <person name="Young S."/>
            <person name="Zeng Q."/>
            <person name="Fellers J."/>
        </authorList>
    </citation>
    <scope>NUCLEOTIDE SEQUENCE [LARGE SCALE GENOMIC DNA]</scope>
    <source>
        <strain evidence="2">1-1 BBBD Race 1</strain>
    </source>
</reference>
<feature type="compositionally biased region" description="Pro residues" evidence="1">
    <location>
        <begin position="24"/>
        <end position="34"/>
    </location>
</feature>
<proteinExistence type="predicted"/>
<feature type="region of interest" description="Disordered" evidence="1">
    <location>
        <begin position="1179"/>
        <end position="1235"/>
    </location>
</feature>